<protein>
    <submittedName>
        <fullName evidence="1">Uncharacterized protein</fullName>
    </submittedName>
</protein>
<name>A0A4D6L1J0_VIGUN</name>
<accession>A0A4D6L1J0</accession>
<dbReference type="Proteomes" id="UP000501690">
    <property type="component" value="Linkage Group LG2"/>
</dbReference>
<sequence length="126" mass="12676">MVGARLRSYGLQWLGFNVTVVCVETGKHGGDGSGLRCARGSGAVAVLQARWSILASMVRLSNETWCSTPLFSGDMVGVAGAAMEFAKICSSEDGGCRGRIDMLPNGAALVNGGDGAVAAGVGPNGG</sequence>
<gene>
    <name evidence="1" type="ORF">DEO72_LG2g2684</name>
</gene>
<reference evidence="1 2" key="1">
    <citation type="submission" date="2019-04" db="EMBL/GenBank/DDBJ databases">
        <title>An improved genome assembly and genetic linkage map for asparagus bean, Vigna unguiculata ssp. sesquipedialis.</title>
        <authorList>
            <person name="Xia Q."/>
            <person name="Zhang R."/>
            <person name="Dong Y."/>
        </authorList>
    </citation>
    <scope>NUCLEOTIDE SEQUENCE [LARGE SCALE GENOMIC DNA]</scope>
    <source>
        <tissue evidence="1">Leaf</tissue>
    </source>
</reference>
<dbReference type="EMBL" id="CP039346">
    <property type="protein sequence ID" value="QCD82348.1"/>
    <property type="molecule type" value="Genomic_DNA"/>
</dbReference>
<organism evidence="1 2">
    <name type="scientific">Vigna unguiculata</name>
    <name type="common">Cowpea</name>
    <dbReference type="NCBI Taxonomy" id="3917"/>
    <lineage>
        <taxon>Eukaryota</taxon>
        <taxon>Viridiplantae</taxon>
        <taxon>Streptophyta</taxon>
        <taxon>Embryophyta</taxon>
        <taxon>Tracheophyta</taxon>
        <taxon>Spermatophyta</taxon>
        <taxon>Magnoliopsida</taxon>
        <taxon>eudicotyledons</taxon>
        <taxon>Gunneridae</taxon>
        <taxon>Pentapetalae</taxon>
        <taxon>rosids</taxon>
        <taxon>fabids</taxon>
        <taxon>Fabales</taxon>
        <taxon>Fabaceae</taxon>
        <taxon>Papilionoideae</taxon>
        <taxon>50 kb inversion clade</taxon>
        <taxon>NPAAA clade</taxon>
        <taxon>indigoferoid/millettioid clade</taxon>
        <taxon>Phaseoleae</taxon>
        <taxon>Vigna</taxon>
    </lineage>
</organism>
<evidence type="ECO:0000313" key="1">
    <source>
        <dbReference type="EMBL" id="QCD82348.1"/>
    </source>
</evidence>
<evidence type="ECO:0000313" key="2">
    <source>
        <dbReference type="Proteomes" id="UP000501690"/>
    </source>
</evidence>
<keyword evidence="2" id="KW-1185">Reference proteome</keyword>
<proteinExistence type="predicted"/>
<dbReference type="AlphaFoldDB" id="A0A4D6L1J0"/>